<protein>
    <submittedName>
        <fullName evidence="1">Uncharacterized protein</fullName>
    </submittedName>
</protein>
<keyword evidence="2" id="KW-1185">Reference proteome</keyword>
<accession>A0A5J5BYE2</accession>
<proteinExistence type="predicted"/>
<name>A0A5J5BYE2_9ASTE</name>
<gene>
    <name evidence="1" type="ORF">F0562_002980</name>
</gene>
<evidence type="ECO:0000313" key="2">
    <source>
        <dbReference type="Proteomes" id="UP000325577"/>
    </source>
</evidence>
<organism evidence="1 2">
    <name type="scientific">Nyssa sinensis</name>
    <dbReference type="NCBI Taxonomy" id="561372"/>
    <lineage>
        <taxon>Eukaryota</taxon>
        <taxon>Viridiplantae</taxon>
        <taxon>Streptophyta</taxon>
        <taxon>Embryophyta</taxon>
        <taxon>Tracheophyta</taxon>
        <taxon>Spermatophyta</taxon>
        <taxon>Magnoliopsida</taxon>
        <taxon>eudicotyledons</taxon>
        <taxon>Gunneridae</taxon>
        <taxon>Pentapetalae</taxon>
        <taxon>asterids</taxon>
        <taxon>Cornales</taxon>
        <taxon>Nyssaceae</taxon>
        <taxon>Nyssa</taxon>
    </lineage>
</organism>
<dbReference type="AlphaFoldDB" id="A0A5J5BYE2"/>
<dbReference type="EMBL" id="CM018032">
    <property type="protein sequence ID" value="KAA8546281.1"/>
    <property type="molecule type" value="Genomic_DNA"/>
</dbReference>
<sequence length="118" mass="13197">MVLTRGAFPNHKYQSLISPTSKLCLTVPTLAPLSLKPLFKYHYTLLNPNCNTKCLSTSSFSLSLFDSLSFSSFKSAKGFSWIQICGCTELSSIPGEFNKLWQQWKWITSSSTWASSSL</sequence>
<evidence type="ECO:0000313" key="1">
    <source>
        <dbReference type="EMBL" id="KAA8546281.1"/>
    </source>
</evidence>
<reference evidence="1 2" key="1">
    <citation type="submission" date="2019-09" db="EMBL/GenBank/DDBJ databases">
        <title>A chromosome-level genome assembly of the Chinese tupelo Nyssa sinensis.</title>
        <authorList>
            <person name="Yang X."/>
            <person name="Kang M."/>
            <person name="Yang Y."/>
            <person name="Xiong H."/>
            <person name="Wang M."/>
            <person name="Zhang Z."/>
            <person name="Wang Z."/>
            <person name="Wu H."/>
            <person name="Ma T."/>
            <person name="Liu J."/>
            <person name="Xi Z."/>
        </authorList>
    </citation>
    <scope>NUCLEOTIDE SEQUENCE [LARGE SCALE GENOMIC DNA]</scope>
    <source>
        <strain evidence="1">J267</strain>
        <tissue evidence="1">Leaf</tissue>
    </source>
</reference>
<dbReference type="Proteomes" id="UP000325577">
    <property type="component" value="Linkage Group LG1"/>
</dbReference>